<keyword evidence="1" id="KW-0732">Signal</keyword>
<organism evidence="3 4">
    <name type="scientific">Xenophilus arseniciresistens</name>
    <dbReference type="NCBI Taxonomy" id="1283306"/>
    <lineage>
        <taxon>Bacteria</taxon>
        <taxon>Pseudomonadati</taxon>
        <taxon>Pseudomonadota</taxon>
        <taxon>Betaproteobacteria</taxon>
        <taxon>Burkholderiales</taxon>
        <taxon>Comamonadaceae</taxon>
        <taxon>Xenophilus</taxon>
    </lineage>
</organism>
<evidence type="ECO:0000259" key="2">
    <source>
        <dbReference type="Pfam" id="PF13827"/>
    </source>
</evidence>
<evidence type="ECO:0000313" key="4">
    <source>
        <dbReference type="Proteomes" id="UP001212602"/>
    </source>
</evidence>
<sequence>MSGPAPPRSVRGLTLALALCAGAASAQSADAAGPSPRWGAIAVQQQLFGYAFDQPTRAAAEQAARAQCAAAVAKARTSKGGAACEVRTAFNRQCAALAFGNFGEWGAASAPTREQAAREATHQCNEHLPTEPCKVAVQVCSAAP</sequence>
<accession>A0AAE3N5U3</accession>
<protein>
    <submittedName>
        <fullName evidence="3">DUF4189 domain-containing protein</fullName>
    </submittedName>
</protein>
<feature type="domain" description="DUF4189" evidence="2">
    <location>
        <begin position="38"/>
        <end position="140"/>
    </location>
</feature>
<dbReference type="EMBL" id="JAQIPB010000001">
    <property type="protein sequence ID" value="MDA7415418.1"/>
    <property type="molecule type" value="Genomic_DNA"/>
</dbReference>
<gene>
    <name evidence="3" type="ORF">PGB34_03490</name>
</gene>
<evidence type="ECO:0000256" key="1">
    <source>
        <dbReference type="SAM" id="SignalP"/>
    </source>
</evidence>
<dbReference type="RefSeq" id="WP_271426675.1">
    <property type="nucleotide sequence ID" value="NZ_JAQIPB010000001.1"/>
</dbReference>
<dbReference type="Pfam" id="PF13827">
    <property type="entry name" value="DUF4189"/>
    <property type="match status" value="1"/>
</dbReference>
<reference evidence="3" key="1">
    <citation type="submission" date="2023-01" db="EMBL/GenBank/DDBJ databases">
        <title>Xenophilus mangrovi sp. nov., isolated from soil of Mangrove nature reserve.</title>
        <authorList>
            <person name="Xu S."/>
            <person name="Liu Z."/>
            <person name="Xu Y."/>
        </authorList>
    </citation>
    <scope>NUCLEOTIDE SEQUENCE</scope>
    <source>
        <strain evidence="3">YW8</strain>
    </source>
</reference>
<dbReference type="InterPro" id="IPR025240">
    <property type="entry name" value="DUF4189"/>
</dbReference>
<feature type="signal peptide" evidence="1">
    <location>
        <begin position="1"/>
        <end position="31"/>
    </location>
</feature>
<feature type="chain" id="PRO_5041926796" evidence="1">
    <location>
        <begin position="32"/>
        <end position="144"/>
    </location>
</feature>
<comment type="caution">
    <text evidence="3">The sequence shown here is derived from an EMBL/GenBank/DDBJ whole genome shotgun (WGS) entry which is preliminary data.</text>
</comment>
<name>A0AAE3N5U3_9BURK</name>
<proteinExistence type="predicted"/>
<dbReference type="AlphaFoldDB" id="A0AAE3N5U3"/>
<keyword evidence="4" id="KW-1185">Reference proteome</keyword>
<evidence type="ECO:0000313" key="3">
    <source>
        <dbReference type="EMBL" id="MDA7415418.1"/>
    </source>
</evidence>
<dbReference type="Proteomes" id="UP001212602">
    <property type="component" value="Unassembled WGS sequence"/>
</dbReference>